<accession>A0A814G1J0</accession>
<sequence length="89" mass="9473">MVPISIFLYLEKQQKTGLIVIDIVLTAGDCISSGDFILDRDFISGGDVMLGGGDVMLGGIRLGIGVFPFIGSCHRLSHSCRTNIAQQSS</sequence>
<comment type="caution">
    <text evidence="1">The sequence shown here is derived from an EMBL/GenBank/DDBJ whole genome shotgun (WGS) entry which is preliminary data.</text>
</comment>
<dbReference type="EMBL" id="CAJNOL010000300">
    <property type="protein sequence ID" value="CAF0992870.1"/>
    <property type="molecule type" value="Genomic_DNA"/>
</dbReference>
<evidence type="ECO:0000313" key="2">
    <source>
        <dbReference type="Proteomes" id="UP000663870"/>
    </source>
</evidence>
<gene>
    <name evidence="1" type="ORF">JXQ802_LOCUS13764</name>
</gene>
<proteinExistence type="predicted"/>
<dbReference type="Proteomes" id="UP000663870">
    <property type="component" value="Unassembled WGS sequence"/>
</dbReference>
<protein>
    <submittedName>
        <fullName evidence="1">Uncharacterized protein</fullName>
    </submittedName>
</protein>
<organism evidence="1 2">
    <name type="scientific">Rotaria sordida</name>
    <dbReference type="NCBI Taxonomy" id="392033"/>
    <lineage>
        <taxon>Eukaryota</taxon>
        <taxon>Metazoa</taxon>
        <taxon>Spiralia</taxon>
        <taxon>Gnathifera</taxon>
        <taxon>Rotifera</taxon>
        <taxon>Eurotatoria</taxon>
        <taxon>Bdelloidea</taxon>
        <taxon>Philodinida</taxon>
        <taxon>Philodinidae</taxon>
        <taxon>Rotaria</taxon>
    </lineage>
</organism>
<dbReference type="AlphaFoldDB" id="A0A814G1J0"/>
<evidence type="ECO:0000313" key="1">
    <source>
        <dbReference type="EMBL" id="CAF0992870.1"/>
    </source>
</evidence>
<reference evidence="1" key="1">
    <citation type="submission" date="2021-02" db="EMBL/GenBank/DDBJ databases">
        <authorList>
            <person name="Nowell W R."/>
        </authorList>
    </citation>
    <scope>NUCLEOTIDE SEQUENCE</scope>
</reference>
<name>A0A814G1J0_9BILA</name>
<keyword evidence="2" id="KW-1185">Reference proteome</keyword>